<name>A0A4Y9EM58_9SPHN</name>
<comment type="caution">
    <text evidence="3">The sequence shown here is derived from an EMBL/GenBank/DDBJ whole genome shotgun (WGS) entry which is preliminary data.</text>
</comment>
<evidence type="ECO:0000256" key="1">
    <source>
        <dbReference type="SAM" id="Phobius"/>
    </source>
</evidence>
<feature type="transmembrane region" description="Helical" evidence="1">
    <location>
        <begin position="35"/>
        <end position="56"/>
    </location>
</feature>
<dbReference type="EMBL" id="SIHO01000002">
    <property type="protein sequence ID" value="TFU03088.1"/>
    <property type="molecule type" value="Genomic_DNA"/>
</dbReference>
<dbReference type="InterPro" id="IPR036653">
    <property type="entry name" value="CinA-like_C"/>
</dbReference>
<dbReference type="AlphaFoldDB" id="A0A4Y9EM58"/>
<sequence length="162" mass="16819">MERLRKSAEAVAAALRARKATVAVAESASGGLISAALLMVPGASAFYLGGGVIYTPRARHRLLGLRREDVRGLKSASEPYAACLATTVRAQFKADWGVSETGAAGPTGNPYGDAAGHSCIAVASRTGCVEMTLETGRPERLDNMVAFADAALQLLLAEIEKS</sequence>
<evidence type="ECO:0000313" key="4">
    <source>
        <dbReference type="Proteomes" id="UP000297737"/>
    </source>
</evidence>
<dbReference type="OrthoDB" id="1253990at2"/>
<dbReference type="RefSeq" id="WP_135245680.1">
    <property type="nucleotide sequence ID" value="NZ_SIHO01000002.1"/>
</dbReference>
<dbReference type="InterPro" id="IPR008136">
    <property type="entry name" value="CinA_C"/>
</dbReference>
<dbReference type="SUPFAM" id="SSF142433">
    <property type="entry name" value="CinA-like"/>
    <property type="match status" value="1"/>
</dbReference>
<organism evidence="3 4">
    <name type="scientific">Glacieibacterium arshaanense</name>
    <dbReference type="NCBI Taxonomy" id="2511025"/>
    <lineage>
        <taxon>Bacteria</taxon>
        <taxon>Pseudomonadati</taxon>
        <taxon>Pseudomonadota</taxon>
        <taxon>Alphaproteobacteria</taxon>
        <taxon>Sphingomonadales</taxon>
        <taxon>Sphingosinicellaceae</taxon>
        <taxon>Glacieibacterium</taxon>
    </lineage>
</organism>
<keyword evidence="1" id="KW-0472">Membrane</keyword>
<protein>
    <submittedName>
        <fullName evidence="3">CinA family protein</fullName>
    </submittedName>
</protein>
<dbReference type="Pfam" id="PF02464">
    <property type="entry name" value="CinA"/>
    <property type="match status" value="1"/>
</dbReference>
<proteinExistence type="predicted"/>
<keyword evidence="4" id="KW-1185">Reference proteome</keyword>
<keyword evidence="1" id="KW-0812">Transmembrane</keyword>
<reference evidence="3 4" key="1">
    <citation type="submission" date="2019-02" db="EMBL/GenBank/DDBJ databases">
        <title>Polymorphobacter sp. isolated from the lake at the Tibet of China.</title>
        <authorList>
            <person name="Li A."/>
        </authorList>
    </citation>
    <scope>NUCLEOTIDE SEQUENCE [LARGE SCALE GENOMIC DNA]</scope>
    <source>
        <strain evidence="3 4">DJ1R-1</strain>
    </source>
</reference>
<dbReference type="Gene3D" id="3.90.950.20">
    <property type="entry name" value="CinA-like"/>
    <property type="match status" value="1"/>
</dbReference>
<evidence type="ECO:0000313" key="3">
    <source>
        <dbReference type="EMBL" id="TFU03088.1"/>
    </source>
</evidence>
<accession>A0A4Y9EM58</accession>
<evidence type="ECO:0000259" key="2">
    <source>
        <dbReference type="Pfam" id="PF02464"/>
    </source>
</evidence>
<keyword evidence="1" id="KW-1133">Transmembrane helix</keyword>
<dbReference type="Proteomes" id="UP000297737">
    <property type="component" value="Unassembled WGS sequence"/>
</dbReference>
<gene>
    <name evidence="3" type="ORF">EUV02_07780</name>
</gene>
<feature type="domain" description="CinA C-terminal" evidence="2">
    <location>
        <begin position="6"/>
        <end position="157"/>
    </location>
</feature>
<dbReference type="NCBIfam" id="TIGR00199">
    <property type="entry name" value="PncC_domain"/>
    <property type="match status" value="1"/>
</dbReference>